<keyword evidence="1" id="KW-0175">Coiled coil</keyword>
<feature type="coiled-coil region" evidence="1">
    <location>
        <begin position="73"/>
        <end position="114"/>
    </location>
</feature>
<name>A0A644X7I5_9ZZZZ</name>
<accession>A0A644X7I5</accession>
<reference evidence="4" key="1">
    <citation type="submission" date="2019-08" db="EMBL/GenBank/DDBJ databases">
        <authorList>
            <person name="Kucharzyk K."/>
            <person name="Murdoch R.W."/>
            <person name="Higgins S."/>
            <person name="Loffler F."/>
        </authorList>
    </citation>
    <scope>NUCLEOTIDE SEQUENCE</scope>
</reference>
<feature type="transmembrane region" description="Helical" evidence="3">
    <location>
        <begin position="30"/>
        <end position="50"/>
    </location>
</feature>
<keyword evidence="3" id="KW-0812">Transmembrane</keyword>
<sequence>MKLEKRSTGAEDATPAPEVNTPNGKKNKPVVVYIMVLFIVAFLLMALSFLTHQRSNEEVIGTLQSSVSTLQELQKSQDENLRLHSQLEDTEKQIRELEDQVKDLEDAGAKSDDKTEALLSLYLLQQQYAARDFDGCRQTLQSMEDAGQPDLLSKDGLDKIVSPAQRYQQLKEAVMSTW</sequence>
<evidence type="ECO:0000313" key="4">
    <source>
        <dbReference type="EMBL" id="MPM12125.1"/>
    </source>
</evidence>
<protein>
    <submittedName>
        <fullName evidence="4">Uncharacterized protein</fullName>
    </submittedName>
</protein>
<evidence type="ECO:0000256" key="3">
    <source>
        <dbReference type="SAM" id="Phobius"/>
    </source>
</evidence>
<evidence type="ECO:0000256" key="1">
    <source>
        <dbReference type="SAM" id="Coils"/>
    </source>
</evidence>
<comment type="caution">
    <text evidence="4">The sequence shown here is derived from an EMBL/GenBank/DDBJ whole genome shotgun (WGS) entry which is preliminary data.</text>
</comment>
<evidence type="ECO:0000256" key="2">
    <source>
        <dbReference type="SAM" id="MobiDB-lite"/>
    </source>
</evidence>
<keyword evidence="3" id="KW-0472">Membrane</keyword>
<dbReference type="AlphaFoldDB" id="A0A644X7I5"/>
<organism evidence="4">
    <name type="scientific">bioreactor metagenome</name>
    <dbReference type="NCBI Taxonomy" id="1076179"/>
    <lineage>
        <taxon>unclassified sequences</taxon>
        <taxon>metagenomes</taxon>
        <taxon>ecological metagenomes</taxon>
    </lineage>
</organism>
<feature type="region of interest" description="Disordered" evidence="2">
    <location>
        <begin position="1"/>
        <end position="24"/>
    </location>
</feature>
<proteinExistence type="predicted"/>
<gene>
    <name evidence="4" type="ORF">SDC9_58476</name>
</gene>
<keyword evidence="3" id="KW-1133">Transmembrane helix</keyword>
<dbReference type="EMBL" id="VSSQ01001924">
    <property type="protein sequence ID" value="MPM12125.1"/>
    <property type="molecule type" value="Genomic_DNA"/>
</dbReference>